<dbReference type="PANTHER" id="PTHR36234:SF5">
    <property type="entry name" value="LYSYL ENDOPEPTIDASE"/>
    <property type="match status" value="1"/>
</dbReference>
<protein>
    <recommendedName>
        <fullName evidence="2">Peptidase S1 domain-containing protein</fullName>
    </recommendedName>
</protein>
<dbReference type="Pfam" id="PF00089">
    <property type="entry name" value="Trypsin"/>
    <property type="match status" value="1"/>
</dbReference>
<organism evidence="3 4">
    <name type="scientific">Parabacteroides johnsonii CL02T12C29</name>
    <dbReference type="NCBI Taxonomy" id="999419"/>
    <lineage>
        <taxon>Bacteria</taxon>
        <taxon>Pseudomonadati</taxon>
        <taxon>Bacteroidota</taxon>
        <taxon>Bacteroidia</taxon>
        <taxon>Bacteroidales</taxon>
        <taxon>Tannerellaceae</taxon>
        <taxon>Parabacteroides</taxon>
    </lineage>
</organism>
<dbReference type="RefSeq" id="WP_008156069.1">
    <property type="nucleotide sequence ID" value="NZ_JH976466.1"/>
</dbReference>
<sequence>MNKKALFPLIGLFLLVTGIVLPGSAHAQISEGGTPASFKYQNTLKSDLPTVQIPINFSVEDMKTVDRWQVSQGAPLKVSQLIPTDLSIDNAGNWTTLPGGEKIWQLRLQAKDAIALMLYYKEFYIPEGGRLFIYNANKSHVIGAFTHANSVTSKFATEFVAGDDIILEYEATANGEKPRIRIENVGYGYNHLSISNGLEDSDSELSGPCMVNINCEEGDEWQNQGKGVCMMVMKIGKRAFLCSGSLVNNTARDKKPYVLSAFHCTEDLEYNVSASKEDYNQWMFYFHLEHTGCDNTSPIQNYKTIQGCSRVVAIPVENGSDGLLLLLNENIPDYFDVYFNGWDRTNSISLSGVGIHHPGGDVKKISTYGNHLPSSATWLNSDSNKEGAQNAHWNIIFDETSNGHSVTEGGSSGSPIFNQNKLIIGTLSGGNSTCDNPEGINLYGKLFYHWDKYSQADTGRMDKWLDPIGSGVTSLNGMSQSGKEYNTSLQKPTEVKATLSLDNTIKISWKEPVYKQIIGWGSQEAVYIIGLEGEPFYVGQRWEAKELKAIDTKTITSVNFFPEANVNYSVHIMQGDRTYKQDVISYDPHEICSVLLKTPFTIDANQDLIVALHVKEYNETTHPIYLDKGPAIDQKGNLFSMDGKTWELFPDNIDCNIVLSATVSSEEGKVTQLRSLGTDSKSITIKKSTHSFDVQESQLRSLVQEGNTITAFPEITQYNIYKNNTKLASIAPTEREYTDKQTSVIDNIYGVSAQYGVEESDIKDIIYDASVDIENITLSEISLTPTIFKEQIQLTSNKPVDLLEVFSIDGKKVMYLKYPGNTIQTDSLPSGIYIFRIYTDGNIKVMKLIKK</sequence>
<dbReference type="eggNOG" id="COG3591">
    <property type="taxonomic scope" value="Bacteria"/>
</dbReference>
<evidence type="ECO:0000313" key="3">
    <source>
        <dbReference type="EMBL" id="EKN10350.1"/>
    </source>
</evidence>
<feature type="domain" description="Peptidase S1" evidence="2">
    <location>
        <begin position="194"/>
        <end position="470"/>
    </location>
</feature>
<dbReference type="Gene3D" id="2.40.10.10">
    <property type="entry name" value="Trypsin-like serine proteases"/>
    <property type="match status" value="2"/>
</dbReference>
<dbReference type="PROSITE" id="PS50240">
    <property type="entry name" value="TRYPSIN_DOM"/>
    <property type="match status" value="1"/>
</dbReference>
<dbReference type="GO" id="GO:0006508">
    <property type="term" value="P:proteolysis"/>
    <property type="evidence" value="ECO:0007669"/>
    <property type="project" value="InterPro"/>
</dbReference>
<dbReference type="InterPro" id="IPR009003">
    <property type="entry name" value="Peptidase_S1_PA"/>
</dbReference>
<accession>K5ZGH2</accession>
<feature type="signal peptide" evidence="1">
    <location>
        <begin position="1"/>
        <end position="27"/>
    </location>
</feature>
<evidence type="ECO:0000313" key="4">
    <source>
        <dbReference type="Proteomes" id="UP000001218"/>
    </source>
</evidence>
<comment type="caution">
    <text evidence="3">The sequence shown here is derived from an EMBL/GenBank/DDBJ whole genome shotgun (WGS) entry which is preliminary data.</text>
</comment>
<gene>
    <name evidence="3" type="ORF">HMPREF1077_01601</name>
</gene>
<dbReference type="SUPFAM" id="SSF50494">
    <property type="entry name" value="Trypsin-like serine proteases"/>
    <property type="match status" value="1"/>
</dbReference>
<dbReference type="MEROPS" id="S01.527"/>
<dbReference type="EMBL" id="AGZP01000016">
    <property type="protein sequence ID" value="EKN10350.1"/>
    <property type="molecule type" value="Genomic_DNA"/>
</dbReference>
<dbReference type="HOGENOM" id="CLU_014008_0_0_10"/>
<name>K5ZGH2_9BACT</name>
<proteinExistence type="predicted"/>
<dbReference type="NCBIfam" id="TIGR04183">
    <property type="entry name" value="Por_Secre_tail"/>
    <property type="match status" value="1"/>
</dbReference>
<reference evidence="3 4" key="1">
    <citation type="submission" date="2012-02" db="EMBL/GenBank/DDBJ databases">
        <title>The Genome Sequence of Parabacteroides johnsonii CL02T12C29.</title>
        <authorList>
            <consortium name="The Broad Institute Genome Sequencing Platform"/>
            <person name="Earl A."/>
            <person name="Ward D."/>
            <person name="Feldgarden M."/>
            <person name="Gevers D."/>
            <person name="Zitomersky N.L."/>
            <person name="Coyne M.J."/>
            <person name="Comstock L.E."/>
            <person name="Young S.K."/>
            <person name="Zeng Q."/>
            <person name="Gargeya S."/>
            <person name="Fitzgerald M."/>
            <person name="Haas B."/>
            <person name="Abouelleil A."/>
            <person name="Alvarado L."/>
            <person name="Arachchi H.M."/>
            <person name="Berlin A."/>
            <person name="Chapman S.B."/>
            <person name="Gearin G."/>
            <person name="Goldberg J."/>
            <person name="Griggs A."/>
            <person name="Gujja S."/>
            <person name="Hansen M."/>
            <person name="Heiman D."/>
            <person name="Howarth C."/>
            <person name="Larimer J."/>
            <person name="Lui A."/>
            <person name="MacDonald P.J.P."/>
            <person name="McCowen C."/>
            <person name="Montmayeur A."/>
            <person name="Murphy C."/>
            <person name="Neiman D."/>
            <person name="Pearson M."/>
            <person name="Priest M."/>
            <person name="Roberts A."/>
            <person name="Saif S."/>
            <person name="Shea T."/>
            <person name="Sisk P."/>
            <person name="Stolte C."/>
            <person name="Sykes S."/>
            <person name="Wortman J."/>
            <person name="Nusbaum C."/>
            <person name="Birren B."/>
        </authorList>
    </citation>
    <scope>NUCLEOTIDE SEQUENCE [LARGE SCALE GENOMIC DNA]</scope>
    <source>
        <strain evidence="3 4">CL02T12C29</strain>
    </source>
</reference>
<dbReference type="InterPro" id="IPR001254">
    <property type="entry name" value="Trypsin_dom"/>
</dbReference>
<dbReference type="PATRIC" id="fig|999419.3.peg.1638"/>
<feature type="chain" id="PRO_5003887956" description="Peptidase S1 domain-containing protein" evidence="1">
    <location>
        <begin position="28"/>
        <end position="851"/>
    </location>
</feature>
<dbReference type="Proteomes" id="UP000001218">
    <property type="component" value="Unassembled WGS sequence"/>
</dbReference>
<keyword evidence="1" id="KW-0732">Signal</keyword>
<dbReference type="PANTHER" id="PTHR36234">
    <property type="entry name" value="LYSYL ENDOPEPTIDASE"/>
    <property type="match status" value="1"/>
</dbReference>
<evidence type="ECO:0000259" key="2">
    <source>
        <dbReference type="PROSITE" id="PS50240"/>
    </source>
</evidence>
<dbReference type="OrthoDB" id="9342482at2"/>
<dbReference type="InterPro" id="IPR026444">
    <property type="entry name" value="Secre_tail"/>
</dbReference>
<dbReference type="InterPro" id="IPR043504">
    <property type="entry name" value="Peptidase_S1_PA_chymotrypsin"/>
</dbReference>
<dbReference type="AlphaFoldDB" id="K5ZGH2"/>
<evidence type="ECO:0000256" key="1">
    <source>
        <dbReference type="SAM" id="SignalP"/>
    </source>
</evidence>
<dbReference type="GO" id="GO:0004252">
    <property type="term" value="F:serine-type endopeptidase activity"/>
    <property type="evidence" value="ECO:0007669"/>
    <property type="project" value="InterPro"/>
</dbReference>